<proteinExistence type="predicted"/>
<dbReference type="GeneID" id="95552255"/>
<dbReference type="OrthoDB" id="9801929at2"/>
<protein>
    <submittedName>
        <fullName evidence="2">Type III secretion translocon protein HrpF</fullName>
    </submittedName>
</protein>
<keyword evidence="3" id="KW-1185">Reference proteome</keyword>
<dbReference type="InterPro" id="IPR008718">
    <property type="entry name" value="NolX"/>
</dbReference>
<reference evidence="3" key="1">
    <citation type="submission" date="2017-04" db="EMBL/GenBank/DDBJ databases">
        <authorList>
            <person name="Varghese N."/>
            <person name="Submissions S."/>
        </authorList>
    </citation>
    <scope>NUCLEOTIDE SEQUENCE [LARGE SCALE GENOMIC DNA]</scope>
    <source>
        <strain evidence="3">Ballard 720</strain>
    </source>
</reference>
<feature type="compositionally biased region" description="Polar residues" evidence="1">
    <location>
        <begin position="22"/>
        <end position="33"/>
    </location>
</feature>
<evidence type="ECO:0000256" key="1">
    <source>
        <dbReference type="SAM" id="MobiDB-lite"/>
    </source>
</evidence>
<dbReference type="Pfam" id="PF05819">
    <property type="entry name" value="NolX"/>
    <property type="match status" value="1"/>
</dbReference>
<evidence type="ECO:0000313" key="2">
    <source>
        <dbReference type="EMBL" id="SMF09341.1"/>
    </source>
</evidence>
<feature type="compositionally biased region" description="Low complexity" evidence="1">
    <location>
        <begin position="65"/>
        <end position="86"/>
    </location>
</feature>
<dbReference type="EMBL" id="FXAH01000002">
    <property type="protein sequence ID" value="SMF09341.1"/>
    <property type="molecule type" value="Genomic_DNA"/>
</dbReference>
<name>A0A1X7D648_TRICW</name>
<gene>
    <name evidence="2" type="ORF">SAMN06295900_102426</name>
</gene>
<sequence>MSLNTVTPSSSTFSTSPVPTDTGGTQQPVDDTSARINAQIDSMFSSSLSSLVGNDSDPDSTITHSQNDQQSSAAQDASTPQQQQSTVTWNGGTLTDQQLQIVSVLDRHKDQCPLEIDNLDAKINDPSTPPDLKAALQGLQQDPQLAIAIGSQGDGRCGGKIKAKDLEKFSENHPQVAQFNEQQAKSYVNNYIPSDGSSNGKPQVMTESDALRELYKYSENLPKKIDQDQLKQIVDGDAKTGKTPPQVIAAAQYFRDHQDAWNKLSGDGRMSRSDIEEAAASSMHLTQRETKTLDTMKANQNAFFGSGDLTRDKLSSMVNDKHLDKGVRDAAKQLLNDPVLFGMLNNSITGYKTHHGFFSFGGGHTVDSGNISGKDFQHFLDNMTPANKDVQKPQTHEPKTDAEKSAVVDMMMGTADQPDIKTPKHNGGFLQHALDDALKIGSKVLDWEATALSALSFIPAIGEVADAASMAIESESQAMNVLHAAISGGNVKQALEEAGLSLAAQAVGDMAGPEAKLAMKEGLTKKVLEKAANQAIDIPVSVAKDYTENYLGNLKTRIEMGPLQEQYNQQLAMLRGDDSTFASTSAQIDAYMANAPQDNRSNPYANTSLAA</sequence>
<dbReference type="Proteomes" id="UP000192911">
    <property type="component" value="Unassembled WGS sequence"/>
</dbReference>
<feature type="compositionally biased region" description="Low complexity" evidence="1">
    <location>
        <begin position="1"/>
        <end position="20"/>
    </location>
</feature>
<feature type="region of interest" description="Disordered" evidence="1">
    <location>
        <begin position="1"/>
        <end position="33"/>
    </location>
</feature>
<dbReference type="AlphaFoldDB" id="A0A1X7D648"/>
<organism evidence="2 3">
    <name type="scientific">Trinickia caryophylli</name>
    <name type="common">Paraburkholderia caryophylli</name>
    <dbReference type="NCBI Taxonomy" id="28094"/>
    <lineage>
        <taxon>Bacteria</taxon>
        <taxon>Pseudomonadati</taxon>
        <taxon>Pseudomonadota</taxon>
        <taxon>Betaproteobacteria</taxon>
        <taxon>Burkholderiales</taxon>
        <taxon>Burkholderiaceae</taxon>
        <taxon>Trinickia</taxon>
    </lineage>
</organism>
<evidence type="ECO:0000313" key="3">
    <source>
        <dbReference type="Proteomes" id="UP000192911"/>
    </source>
</evidence>
<dbReference type="RefSeq" id="WP_085225230.1">
    <property type="nucleotide sequence ID" value="NZ_BSQD01000002.1"/>
</dbReference>
<accession>A0A1X7D648</accession>
<feature type="region of interest" description="Disordered" evidence="1">
    <location>
        <begin position="48"/>
        <end position="91"/>
    </location>
</feature>